<comment type="caution">
    <text evidence="1">The sequence shown here is derived from an EMBL/GenBank/DDBJ whole genome shotgun (WGS) entry which is preliminary data.</text>
</comment>
<name>A0A2H9A782_ECOLX</name>
<dbReference type="EMBL" id="SCIU01000069">
    <property type="protein sequence ID" value="RXB22827.1"/>
    <property type="molecule type" value="Genomic_DNA"/>
</dbReference>
<accession>A0A2H9A782</accession>
<gene>
    <name evidence="1" type="ORF">EPS97_21875</name>
</gene>
<dbReference type="Proteomes" id="UP000290652">
    <property type="component" value="Unassembled WGS sequence"/>
</dbReference>
<evidence type="ECO:0000313" key="2">
    <source>
        <dbReference type="Proteomes" id="UP000290652"/>
    </source>
</evidence>
<sequence>MRIKITHIFTTSLMAPPIGVALRVESGGLMKLATDLVNAVLIKNGIVPTSINELPVTSLVKPLTQVHLSLYLKTTHLSQFVPDYVESLKDCPVSYDIGLELQQCINSAELLCEDMESLEFISVWIELYTCNSKQQQFEKSNFSFRTEDIELAKMLSCSHEILISQAACFWLLYFEDFMKYVRNRLCALLRQVLILIAGLRNVYLQRNEDQLIKRVKHGNEMLEVTLKAVALCSIERYLKSYASLRTEAAASGFIKCIQSYISTGWRHGYIVCQYSKNGRSLGKSLPLFIKETSEHNIQKRVNRLISSTISGRNKDLGLYDF</sequence>
<dbReference type="AlphaFoldDB" id="A0A2H9A782"/>
<proteinExistence type="predicted"/>
<reference evidence="1 2" key="1">
    <citation type="submission" date="2019-01" db="EMBL/GenBank/DDBJ databases">
        <title>Genomic analysis of febrile catheter-associated UTI E. coli isolates.</title>
        <authorList>
            <person name="Potter R."/>
            <person name="Zou Z."/>
            <person name="Henderson J."/>
            <person name="Dantas G."/>
        </authorList>
    </citation>
    <scope>NUCLEOTIDE SEQUENCE [LARGE SCALE GENOMIC DNA]</scope>
    <source>
        <strain evidence="1 2">49_rectal</strain>
    </source>
</reference>
<protein>
    <submittedName>
        <fullName evidence="1">Uncharacterized protein</fullName>
    </submittedName>
</protein>
<organism evidence="1 2">
    <name type="scientific">Escherichia coli</name>
    <dbReference type="NCBI Taxonomy" id="562"/>
    <lineage>
        <taxon>Bacteria</taxon>
        <taxon>Pseudomonadati</taxon>
        <taxon>Pseudomonadota</taxon>
        <taxon>Gammaproteobacteria</taxon>
        <taxon>Enterobacterales</taxon>
        <taxon>Enterobacteriaceae</taxon>
        <taxon>Escherichia</taxon>
    </lineage>
</organism>
<evidence type="ECO:0000313" key="1">
    <source>
        <dbReference type="EMBL" id="RXB22827.1"/>
    </source>
</evidence>